<dbReference type="OrthoDB" id="9783714at2"/>
<protein>
    <submittedName>
        <fullName evidence="9">ABC transporter permease</fullName>
    </submittedName>
</protein>
<organism evidence="9 10">
    <name type="scientific">Kosmotoga arenicorallina S304</name>
    <dbReference type="NCBI Taxonomy" id="1453497"/>
    <lineage>
        <taxon>Bacteria</taxon>
        <taxon>Thermotogati</taxon>
        <taxon>Thermotogota</taxon>
        <taxon>Thermotogae</taxon>
        <taxon>Kosmotogales</taxon>
        <taxon>Kosmotogaceae</taxon>
        <taxon>Kosmotoga</taxon>
    </lineage>
</organism>
<evidence type="ECO:0000256" key="2">
    <source>
        <dbReference type="ARBA" id="ARBA00022448"/>
    </source>
</evidence>
<dbReference type="RefSeq" id="WP_068347853.1">
    <property type="nucleotide sequence ID" value="NZ_JFHK01000015.1"/>
</dbReference>
<dbReference type="GO" id="GO:0055085">
    <property type="term" value="P:transmembrane transport"/>
    <property type="evidence" value="ECO:0007669"/>
    <property type="project" value="InterPro"/>
</dbReference>
<dbReference type="CDD" id="cd06261">
    <property type="entry name" value="TM_PBP2"/>
    <property type="match status" value="1"/>
</dbReference>
<accession>A0A176K0S3</accession>
<feature type="transmembrane region" description="Helical" evidence="7">
    <location>
        <begin position="12"/>
        <end position="31"/>
    </location>
</feature>
<sequence>MILRKARLKHLMMFIVPAAVLIAAFVLYPTIRTITLSFVGEDGELTLSNYKEVLTSNDVVDPRGFERGFPFGALIHNLMWIAIHLPLTTFLGLFLAVILRNIKGGAIIKSIIFLGMVMPMIVGGIMVRFMFEENVGVVNMILSIFGIPTKTWIAYPETALPALIFGSVWLWAGFSLILYSAGLETIPKSYYEAAQIDGASPVRMFFKITIPLLKPITVVVVTMTLLWELKVFDIVYVATMGGPGGASNVLALQMYMYGFREWDFGKAAVVAVLITLSTLVAAVPMIKSAGDEAE</sequence>
<keyword evidence="3" id="KW-1003">Cell membrane</keyword>
<evidence type="ECO:0000259" key="8">
    <source>
        <dbReference type="PROSITE" id="PS50928"/>
    </source>
</evidence>
<feature type="domain" description="ABC transmembrane type-1" evidence="8">
    <location>
        <begin position="74"/>
        <end position="285"/>
    </location>
</feature>
<keyword evidence="10" id="KW-1185">Reference proteome</keyword>
<dbReference type="STRING" id="1453497.AT15_01085"/>
<evidence type="ECO:0000313" key="9">
    <source>
        <dbReference type="EMBL" id="OAA30141.1"/>
    </source>
</evidence>
<evidence type="ECO:0000256" key="3">
    <source>
        <dbReference type="ARBA" id="ARBA00022475"/>
    </source>
</evidence>
<gene>
    <name evidence="9" type="ORF">AT15_01085</name>
</gene>
<keyword evidence="4 7" id="KW-0812">Transmembrane</keyword>
<evidence type="ECO:0000256" key="7">
    <source>
        <dbReference type="RuleBase" id="RU363032"/>
    </source>
</evidence>
<evidence type="ECO:0000256" key="6">
    <source>
        <dbReference type="ARBA" id="ARBA00023136"/>
    </source>
</evidence>
<feature type="transmembrane region" description="Helical" evidence="7">
    <location>
        <begin position="78"/>
        <end position="99"/>
    </location>
</feature>
<dbReference type="PROSITE" id="PS50928">
    <property type="entry name" value="ABC_TM1"/>
    <property type="match status" value="1"/>
</dbReference>
<reference evidence="9 10" key="1">
    <citation type="submission" date="2014-02" db="EMBL/GenBank/DDBJ databases">
        <title>Kosmotoga genome sequencing.</title>
        <authorList>
            <person name="Pollo S.M."/>
            <person name="Charchuk R."/>
            <person name="Nesbo C.L."/>
        </authorList>
    </citation>
    <scope>NUCLEOTIDE SEQUENCE [LARGE SCALE GENOMIC DNA]</scope>
    <source>
        <strain evidence="9 10">S304</strain>
    </source>
</reference>
<feature type="transmembrane region" description="Helical" evidence="7">
    <location>
        <begin position="162"/>
        <end position="181"/>
    </location>
</feature>
<dbReference type="Gene3D" id="1.10.3720.10">
    <property type="entry name" value="MetI-like"/>
    <property type="match status" value="1"/>
</dbReference>
<comment type="similarity">
    <text evidence="7">Belongs to the binding-protein-dependent transport system permease family.</text>
</comment>
<dbReference type="InterPro" id="IPR035906">
    <property type="entry name" value="MetI-like_sf"/>
</dbReference>
<comment type="caution">
    <text evidence="9">The sequence shown here is derived from an EMBL/GenBank/DDBJ whole genome shotgun (WGS) entry which is preliminary data.</text>
</comment>
<evidence type="ECO:0000313" key="10">
    <source>
        <dbReference type="Proteomes" id="UP000077339"/>
    </source>
</evidence>
<dbReference type="GO" id="GO:0005886">
    <property type="term" value="C:plasma membrane"/>
    <property type="evidence" value="ECO:0007669"/>
    <property type="project" value="UniProtKB-SubCell"/>
</dbReference>
<dbReference type="SUPFAM" id="SSF161098">
    <property type="entry name" value="MetI-like"/>
    <property type="match status" value="1"/>
</dbReference>
<dbReference type="Proteomes" id="UP000077339">
    <property type="component" value="Unassembled WGS sequence"/>
</dbReference>
<feature type="transmembrane region" description="Helical" evidence="7">
    <location>
        <begin position="234"/>
        <end position="255"/>
    </location>
</feature>
<dbReference type="AlphaFoldDB" id="A0A176K0S3"/>
<name>A0A176K0S3_9BACT</name>
<proteinExistence type="inferred from homology"/>
<feature type="transmembrane region" description="Helical" evidence="7">
    <location>
        <begin position="208"/>
        <end position="227"/>
    </location>
</feature>
<dbReference type="PANTHER" id="PTHR43005">
    <property type="entry name" value="BLR7065 PROTEIN"/>
    <property type="match status" value="1"/>
</dbReference>
<evidence type="ECO:0000256" key="4">
    <source>
        <dbReference type="ARBA" id="ARBA00022692"/>
    </source>
</evidence>
<dbReference type="InterPro" id="IPR000515">
    <property type="entry name" value="MetI-like"/>
</dbReference>
<keyword evidence="6 7" id="KW-0472">Membrane</keyword>
<dbReference type="EMBL" id="JFHK01000015">
    <property type="protein sequence ID" value="OAA30141.1"/>
    <property type="molecule type" value="Genomic_DNA"/>
</dbReference>
<dbReference type="PANTHER" id="PTHR43005:SF1">
    <property type="entry name" value="SPERMIDINE_PUTRESCINE TRANSPORT SYSTEM PERMEASE PROTEIN"/>
    <property type="match status" value="1"/>
</dbReference>
<comment type="subcellular location">
    <subcellularLocation>
        <location evidence="1 7">Cell membrane</location>
        <topology evidence="1 7">Multi-pass membrane protein</topology>
    </subcellularLocation>
</comment>
<evidence type="ECO:0000256" key="5">
    <source>
        <dbReference type="ARBA" id="ARBA00022989"/>
    </source>
</evidence>
<feature type="transmembrane region" description="Helical" evidence="7">
    <location>
        <begin position="111"/>
        <end position="131"/>
    </location>
</feature>
<evidence type="ECO:0000256" key="1">
    <source>
        <dbReference type="ARBA" id="ARBA00004651"/>
    </source>
</evidence>
<keyword evidence="5 7" id="KW-1133">Transmembrane helix</keyword>
<feature type="transmembrane region" description="Helical" evidence="7">
    <location>
        <begin position="267"/>
        <end position="286"/>
    </location>
</feature>
<dbReference type="Pfam" id="PF00528">
    <property type="entry name" value="BPD_transp_1"/>
    <property type="match status" value="1"/>
</dbReference>
<dbReference type="PATRIC" id="fig|1453497.3.peg.227"/>
<keyword evidence="2 7" id="KW-0813">Transport</keyword>